<dbReference type="PANTHER" id="PTHR30292">
    <property type="entry name" value="UNCHARACTERIZED PROTEIN YBGL-RELATED"/>
    <property type="match status" value="1"/>
</dbReference>
<dbReference type="EC" id="3.5.2.9" evidence="1"/>
<keyword evidence="1" id="KW-0067">ATP-binding</keyword>
<evidence type="ECO:0000256" key="1">
    <source>
        <dbReference type="HAMAP-Rule" id="MF_00691"/>
    </source>
</evidence>
<dbReference type="NCBIfam" id="NF003814">
    <property type="entry name" value="PRK05406.1-3"/>
    <property type="match status" value="1"/>
</dbReference>
<dbReference type="NCBIfam" id="NF003816">
    <property type="entry name" value="PRK05406.1-5"/>
    <property type="match status" value="1"/>
</dbReference>
<keyword evidence="3" id="KW-1185">Reference proteome</keyword>
<protein>
    <recommendedName>
        <fullName evidence="1">5-oxoprolinase subunit A</fullName>
        <shortName evidence="1">5-OPase subunit A</shortName>
        <ecNumber evidence="1">3.5.2.9</ecNumber>
    </recommendedName>
    <alternativeName>
        <fullName evidence="1">5-oxoprolinase (ATP-hydrolyzing) subunit A</fullName>
    </alternativeName>
</protein>
<accession>A0A1H3HER9</accession>
<comment type="subunit">
    <text evidence="1">Forms a complex composed of PxpA, PxpB and PxpC.</text>
</comment>
<dbReference type="HAMAP" id="MF_00691">
    <property type="entry name" value="PxpA"/>
    <property type="match status" value="1"/>
</dbReference>
<evidence type="ECO:0000313" key="2">
    <source>
        <dbReference type="EMBL" id="SDY13264.1"/>
    </source>
</evidence>
<dbReference type="InterPro" id="IPR005501">
    <property type="entry name" value="LamB/YcsF/PxpA-like"/>
</dbReference>
<comment type="function">
    <text evidence="1">Catalyzes the cleavage of 5-oxoproline to form L-glutamate coupled to the hydrolysis of ATP to ADP and inorganic phosphate.</text>
</comment>
<dbReference type="Gene3D" id="3.20.20.370">
    <property type="entry name" value="Glycoside hydrolase/deacetylase"/>
    <property type="match status" value="1"/>
</dbReference>
<comment type="caution">
    <text evidence="2">The sequence shown here is derived from an EMBL/GenBank/DDBJ whole genome shotgun (WGS) entry which is preliminary data.</text>
</comment>
<gene>
    <name evidence="1" type="primary">pxpA</name>
    <name evidence="2" type="ORF">SAMN04488081_2159</name>
</gene>
<sequence length="251" mass="27037">MAVDLNCDMGEGFGVYNKGRDREVLDHVTSANIACGFHAGDSRLMKETVRMAAERNVAVGAHPGLPDLAGFGRRKMDITPEDAYDFVLYQTGALGAFAEAEGTRLQHVKPHGALYNTAAKDAELAQAIAEAVRDAGGMMLYGLAGSELLKAGKNTGLPVVSEVFADRLYQPDGTLTPRKEKGAVITDREQALEQVRDMVLHQRVRTGDGTTIDIQADSVCVHGDNSEAVDFTRSIRKFLEENDISMKAPGA</sequence>
<keyword evidence="1" id="KW-0378">Hydrolase</keyword>
<organism evidence="2 3">
    <name type="scientific">Salimicrobium album</name>
    <dbReference type="NCBI Taxonomy" id="50717"/>
    <lineage>
        <taxon>Bacteria</taxon>
        <taxon>Bacillati</taxon>
        <taxon>Bacillota</taxon>
        <taxon>Bacilli</taxon>
        <taxon>Bacillales</taxon>
        <taxon>Bacillaceae</taxon>
        <taxon>Salimicrobium</taxon>
    </lineage>
</organism>
<dbReference type="InterPro" id="IPR011330">
    <property type="entry name" value="Glyco_hydro/deAcase_b/a-brl"/>
</dbReference>
<dbReference type="CDD" id="cd10787">
    <property type="entry name" value="LamB_YcsF_like"/>
    <property type="match status" value="1"/>
</dbReference>
<comment type="catalytic activity">
    <reaction evidence="1">
        <text>5-oxo-L-proline + ATP + 2 H2O = L-glutamate + ADP + phosphate + H(+)</text>
        <dbReference type="Rhea" id="RHEA:10348"/>
        <dbReference type="ChEBI" id="CHEBI:15377"/>
        <dbReference type="ChEBI" id="CHEBI:15378"/>
        <dbReference type="ChEBI" id="CHEBI:29985"/>
        <dbReference type="ChEBI" id="CHEBI:30616"/>
        <dbReference type="ChEBI" id="CHEBI:43474"/>
        <dbReference type="ChEBI" id="CHEBI:58402"/>
        <dbReference type="ChEBI" id="CHEBI:456216"/>
        <dbReference type="EC" id="3.5.2.9"/>
    </reaction>
</comment>
<comment type="similarity">
    <text evidence="1">Belongs to the LamB/PxpA family.</text>
</comment>
<evidence type="ECO:0000313" key="3">
    <source>
        <dbReference type="Proteomes" id="UP000198647"/>
    </source>
</evidence>
<name>A0A1H3HER9_9BACI</name>
<keyword evidence="1" id="KW-0547">Nucleotide-binding</keyword>
<reference evidence="2 3" key="1">
    <citation type="submission" date="2016-10" db="EMBL/GenBank/DDBJ databases">
        <authorList>
            <person name="Varghese N."/>
            <person name="Submissions S."/>
        </authorList>
    </citation>
    <scope>NUCLEOTIDE SEQUENCE [LARGE SCALE GENOMIC DNA]</scope>
    <source>
        <strain evidence="2 3">DSM 20748</strain>
    </source>
</reference>
<dbReference type="PANTHER" id="PTHR30292:SF0">
    <property type="entry name" value="5-OXOPROLINASE SUBUNIT A"/>
    <property type="match status" value="1"/>
</dbReference>
<dbReference type="Proteomes" id="UP000198647">
    <property type="component" value="Unassembled WGS sequence"/>
</dbReference>
<dbReference type="RefSeq" id="WP_093107720.1">
    <property type="nucleotide sequence ID" value="NZ_FNOS01000005.1"/>
</dbReference>
<dbReference type="Pfam" id="PF03746">
    <property type="entry name" value="LamB_YcsF"/>
    <property type="match status" value="1"/>
</dbReference>
<dbReference type="SUPFAM" id="SSF88713">
    <property type="entry name" value="Glycoside hydrolase/deacetylase"/>
    <property type="match status" value="1"/>
</dbReference>
<proteinExistence type="inferred from homology"/>
<dbReference type="EMBL" id="FNOS01000005">
    <property type="protein sequence ID" value="SDY13264.1"/>
    <property type="molecule type" value="Genomic_DNA"/>
</dbReference>